<dbReference type="GeneTree" id="ENSGT00880000138038"/>
<evidence type="ECO:0000313" key="15">
    <source>
        <dbReference type="Proteomes" id="UP000314987"/>
    </source>
</evidence>
<dbReference type="InterPro" id="IPR029045">
    <property type="entry name" value="ClpP/crotonase-like_dom_sf"/>
</dbReference>
<dbReference type="GeneID" id="114033215"/>
<feature type="compositionally biased region" description="Polar residues" evidence="13">
    <location>
        <begin position="34"/>
        <end position="46"/>
    </location>
</feature>
<proteinExistence type="inferred from homology"/>
<evidence type="ECO:0000256" key="4">
    <source>
        <dbReference type="ARBA" id="ARBA00023239"/>
    </source>
</evidence>
<dbReference type="Pfam" id="PF00378">
    <property type="entry name" value="ECH_1"/>
    <property type="match status" value="1"/>
</dbReference>
<evidence type="ECO:0000256" key="7">
    <source>
        <dbReference type="ARBA" id="ARBA00038883"/>
    </source>
</evidence>
<comment type="catalytic activity">
    <reaction evidence="5">
        <text>(2S)-ethylmalonyl-CoA + H(+) = butanoyl-CoA + CO2</text>
        <dbReference type="Rhea" id="RHEA:32131"/>
        <dbReference type="ChEBI" id="CHEBI:15378"/>
        <dbReference type="ChEBI" id="CHEBI:16526"/>
        <dbReference type="ChEBI" id="CHEBI:57371"/>
        <dbReference type="ChEBI" id="CHEBI:60909"/>
        <dbReference type="EC" id="4.1.1.94"/>
    </reaction>
    <physiologicalReaction direction="left-to-right" evidence="5">
        <dbReference type="Rhea" id="RHEA:32132"/>
    </physiologicalReaction>
</comment>
<dbReference type="GO" id="GO:0005829">
    <property type="term" value="C:cytosol"/>
    <property type="evidence" value="ECO:0007669"/>
    <property type="project" value="UniProtKB-SubCell"/>
</dbReference>
<dbReference type="GO" id="GO:0006635">
    <property type="term" value="P:fatty acid beta-oxidation"/>
    <property type="evidence" value="ECO:0007669"/>
    <property type="project" value="TreeGrafter"/>
</dbReference>
<evidence type="ECO:0000256" key="9">
    <source>
        <dbReference type="ARBA" id="ARBA00042052"/>
    </source>
</evidence>
<organism evidence="14 15">
    <name type="scientific">Vombatus ursinus</name>
    <name type="common">Common wombat</name>
    <dbReference type="NCBI Taxonomy" id="29139"/>
    <lineage>
        <taxon>Eukaryota</taxon>
        <taxon>Metazoa</taxon>
        <taxon>Chordata</taxon>
        <taxon>Craniata</taxon>
        <taxon>Vertebrata</taxon>
        <taxon>Euteleostomi</taxon>
        <taxon>Mammalia</taxon>
        <taxon>Metatheria</taxon>
        <taxon>Diprotodontia</taxon>
        <taxon>Vombatidae</taxon>
        <taxon>Vombatus</taxon>
    </lineage>
</organism>
<evidence type="ECO:0000256" key="12">
    <source>
        <dbReference type="ARBA" id="ARBA00056546"/>
    </source>
</evidence>
<dbReference type="RefSeq" id="XP_027704474.1">
    <property type="nucleotide sequence ID" value="XM_027848673.1"/>
</dbReference>
<evidence type="ECO:0000256" key="6">
    <source>
        <dbReference type="ARBA" id="ARBA00036541"/>
    </source>
</evidence>
<reference evidence="15" key="1">
    <citation type="submission" date="2018-12" db="EMBL/GenBank/DDBJ databases">
        <authorList>
            <person name="Yazar S."/>
        </authorList>
    </citation>
    <scope>NUCLEOTIDE SEQUENCE [LARGE SCALE GENOMIC DNA]</scope>
</reference>
<evidence type="ECO:0000256" key="1">
    <source>
        <dbReference type="ARBA" id="ARBA00004514"/>
    </source>
</evidence>
<comment type="similarity">
    <text evidence="2">Belongs to the enoyl-CoA hydratase/isomerase family.</text>
</comment>
<evidence type="ECO:0000256" key="8">
    <source>
        <dbReference type="ARBA" id="ARBA00039903"/>
    </source>
</evidence>
<evidence type="ECO:0000313" key="14">
    <source>
        <dbReference type="Ensembl" id="ENSVURP00010030352.1"/>
    </source>
</evidence>
<feature type="region of interest" description="Disordered" evidence="13">
    <location>
        <begin position="1"/>
        <end position="63"/>
    </location>
</feature>
<sequence>MAERALVPPSESVPRLTRPPSPAADVGASAALSEKQSPLLPSQQGGVQPDHQNEGNPATSQEMAASFLKTSSLSVRKKLLQQTGFPLYSTSHVFHEEDIKKKLQQFTGGSVDLRKEDCGIGILTLNNPSKKNAFSGVMMLQLLERVIELENWKEGKGLIVCGAKNTFCSGSDLNAVKGLGTSQDGVELCMFMQNTLTRFMRLPLISVALIQGRAMGGGAELTTACNFRLMTPSSEIRFVHKEMGIIPSWGGTARLTEIIGSRQTLKVLSGALKLDPTVALKIGIADEILQSSDEDQSLQEAQRWLQQFISGPPEVIRALKTVVSSGKELALEEALETERDVLSTLWGGPANLQAIAKQIKFNK</sequence>
<dbReference type="InterPro" id="IPR001753">
    <property type="entry name" value="Enoyl-CoA_hydra/iso"/>
</dbReference>
<dbReference type="PANTHER" id="PTHR11941">
    <property type="entry name" value="ENOYL-COA HYDRATASE-RELATED"/>
    <property type="match status" value="1"/>
</dbReference>
<dbReference type="FunFam" id="3.90.226.10:FF:000040">
    <property type="entry name" value="Ethylmalonyl-CoA decarboxylase 1"/>
    <property type="match status" value="1"/>
</dbReference>
<comment type="catalytic activity">
    <reaction evidence="6">
        <text>(2R)-ethylmalonyl-CoA + H(+) = butanoyl-CoA + CO2</text>
        <dbReference type="Rhea" id="RHEA:59540"/>
        <dbReference type="ChEBI" id="CHEBI:15378"/>
        <dbReference type="ChEBI" id="CHEBI:16526"/>
        <dbReference type="ChEBI" id="CHEBI:57371"/>
        <dbReference type="ChEBI" id="CHEBI:85316"/>
        <dbReference type="EC" id="4.1.1.94"/>
    </reaction>
    <physiologicalReaction direction="left-to-right" evidence="6">
        <dbReference type="Rhea" id="RHEA:59541"/>
    </physiologicalReaction>
</comment>
<comment type="function">
    <text evidence="12">Decarboxylates ethylmalonyl-CoA, a potentially toxic metabolite, to form butyryl-CoA, suggesting it might be involved in metabolite proofreading. Acts preferentially on (S)-ethylmalonyl-CoA but also has some activity on the (R)-isomer. Also has methylmalonyl-CoA decarboxylase activity at lower level.</text>
</comment>
<keyword evidence="4" id="KW-0456">Lyase</keyword>
<dbReference type="EC" id="4.1.1.94" evidence="7"/>
<comment type="subcellular location">
    <subcellularLocation>
        <location evidence="1">Cytoplasm</location>
        <location evidence="1">Cytosol</location>
    </subcellularLocation>
</comment>
<comment type="catalytic activity">
    <reaction evidence="11">
        <text>(S)-methylmalonyl-CoA + H(+) = propanoyl-CoA + CO2</text>
        <dbReference type="Rhea" id="RHEA:61340"/>
        <dbReference type="ChEBI" id="CHEBI:15378"/>
        <dbReference type="ChEBI" id="CHEBI:16526"/>
        <dbReference type="ChEBI" id="CHEBI:57327"/>
        <dbReference type="ChEBI" id="CHEBI:57392"/>
        <dbReference type="EC" id="4.1.1.94"/>
    </reaction>
    <physiologicalReaction direction="left-to-right" evidence="11">
        <dbReference type="Rhea" id="RHEA:61341"/>
    </physiologicalReaction>
</comment>
<protein>
    <recommendedName>
        <fullName evidence="8">Ethylmalonyl-CoA decarboxylase</fullName>
        <ecNumber evidence="7">4.1.1.94</ecNumber>
    </recommendedName>
    <alternativeName>
        <fullName evidence="10">Enoyl-CoA hydratase domain-containing protein 1</fullName>
    </alternativeName>
    <alternativeName>
        <fullName evidence="9">Methylmalonyl-CoA decarboxylase</fullName>
    </alternativeName>
</protein>
<reference evidence="14" key="3">
    <citation type="submission" date="2025-09" db="UniProtKB">
        <authorList>
            <consortium name="Ensembl"/>
        </authorList>
    </citation>
    <scope>IDENTIFICATION</scope>
</reference>
<accession>A0A4X2M9M6</accession>
<dbReference type="SUPFAM" id="SSF52096">
    <property type="entry name" value="ClpP/crotonase"/>
    <property type="match status" value="1"/>
</dbReference>
<evidence type="ECO:0000256" key="11">
    <source>
        <dbReference type="ARBA" id="ARBA00047446"/>
    </source>
</evidence>
<feature type="compositionally biased region" description="Polar residues" evidence="13">
    <location>
        <begin position="54"/>
        <end position="63"/>
    </location>
</feature>
<dbReference type="CTD" id="55862"/>
<evidence type="ECO:0000256" key="5">
    <source>
        <dbReference type="ARBA" id="ARBA00036343"/>
    </source>
</evidence>
<dbReference type="Ensembl" id="ENSVURT00010034558.1">
    <property type="protein sequence ID" value="ENSVURP00010030352.1"/>
    <property type="gene ID" value="ENSVURG00010023214.1"/>
</dbReference>
<dbReference type="OMA" id="FTICRPE"/>
<evidence type="ECO:0000256" key="3">
    <source>
        <dbReference type="ARBA" id="ARBA00022490"/>
    </source>
</evidence>
<dbReference type="Proteomes" id="UP000314987">
    <property type="component" value="Unassembled WGS sequence"/>
</dbReference>
<dbReference type="Gene3D" id="3.90.226.10">
    <property type="entry name" value="2-enoyl-CoA Hydratase, Chain A, domain 1"/>
    <property type="match status" value="1"/>
</dbReference>
<evidence type="ECO:0000256" key="2">
    <source>
        <dbReference type="ARBA" id="ARBA00005254"/>
    </source>
</evidence>
<dbReference type="PANTHER" id="PTHR11941:SF27">
    <property type="entry name" value="ETHYLMALONYL-COA DECARBOXYLASE"/>
    <property type="match status" value="1"/>
</dbReference>
<evidence type="ECO:0000256" key="10">
    <source>
        <dbReference type="ARBA" id="ARBA00042182"/>
    </source>
</evidence>
<gene>
    <name evidence="14" type="primary">ECHDC1</name>
</gene>
<dbReference type="GO" id="GO:0004492">
    <property type="term" value="F:methyl/ethyl malonyl-CoA decarboxylase activity"/>
    <property type="evidence" value="ECO:0007669"/>
    <property type="project" value="UniProtKB-EC"/>
</dbReference>
<reference evidence="14" key="2">
    <citation type="submission" date="2025-08" db="UniProtKB">
        <authorList>
            <consortium name="Ensembl"/>
        </authorList>
    </citation>
    <scope>IDENTIFICATION</scope>
</reference>
<dbReference type="AlphaFoldDB" id="A0A4X2M9M6"/>
<keyword evidence="3" id="KW-0963">Cytoplasm</keyword>
<name>A0A4X2M9M6_VOMUR</name>
<dbReference type="CDD" id="cd06558">
    <property type="entry name" value="crotonase-like"/>
    <property type="match status" value="1"/>
</dbReference>
<keyword evidence="15" id="KW-1185">Reference proteome</keyword>
<evidence type="ECO:0000256" key="13">
    <source>
        <dbReference type="SAM" id="MobiDB-lite"/>
    </source>
</evidence>
<dbReference type="STRING" id="29139.ENSVURP00010030352"/>
<dbReference type="OrthoDB" id="448450at2759"/>